<evidence type="ECO:0000256" key="4">
    <source>
        <dbReference type="ARBA" id="ARBA00022679"/>
    </source>
</evidence>
<reference evidence="8" key="1">
    <citation type="submission" date="2018-05" db="EMBL/GenBank/DDBJ databases">
        <authorList>
            <person name="Lanie J.A."/>
            <person name="Ng W.-L."/>
            <person name="Kazmierczak K.M."/>
            <person name="Andrzejewski T.M."/>
            <person name="Davidsen T.M."/>
            <person name="Wayne K.J."/>
            <person name="Tettelin H."/>
            <person name="Glass J.I."/>
            <person name="Rusch D."/>
            <person name="Podicherti R."/>
            <person name="Tsui H.-C.T."/>
            <person name="Winkler M.E."/>
        </authorList>
    </citation>
    <scope>NUCLEOTIDE SEQUENCE</scope>
</reference>
<dbReference type="Gene3D" id="3.40.50.150">
    <property type="entry name" value="Vaccinia Virus protein VP39"/>
    <property type="match status" value="1"/>
</dbReference>
<keyword evidence="5" id="KW-0949">S-adenosyl-L-methionine</keyword>
<comment type="catalytic activity">
    <reaction evidence="7">
        <text>a 2'-deoxycytidine in DNA + S-adenosyl-L-methionine = an N(4)-methyl-2'-deoxycytidine in DNA + S-adenosyl-L-homocysteine + H(+)</text>
        <dbReference type="Rhea" id="RHEA:16857"/>
        <dbReference type="Rhea" id="RHEA-COMP:11369"/>
        <dbReference type="Rhea" id="RHEA-COMP:13674"/>
        <dbReference type="ChEBI" id="CHEBI:15378"/>
        <dbReference type="ChEBI" id="CHEBI:57856"/>
        <dbReference type="ChEBI" id="CHEBI:59789"/>
        <dbReference type="ChEBI" id="CHEBI:85452"/>
        <dbReference type="ChEBI" id="CHEBI:137933"/>
        <dbReference type="EC" id="2.1.1.113"/>
    </reaction>
</comment>
<evidence type="ECO:0000256" key="6">
    <source>
        <dbReference type="ARBA" id="ARBA00022747"/>
    </source>
</evidence>
<dbReference type="SUPFAM" id="SSF53335">
    <property type="entry name" value="S-adenosyl-L-methionine-dependent methyltransferases"/>
    <property type="match status" value="1"/>
</dbReference>
<proteinExistence type="inferred from homology"/>
<evidence type="ECO:0000256" key="7">
    <source>
        <dbReference type="ARBA" id="ARBA00049120"/>
    </source>
</evidence>
<dbReference type="EMBL" id="UINC01035805">
    <property type="protein sequence ID" value="SVB28802.1"/>
    <property type="molecule type" value="Genomic_DNA"/>
</dbReference>
<accession>A0A382CSJ8</accession>
<evidence type="ECO:0000256" key="2">
    <source>
        <dbReference type="ARBA" id="ARBA00012185"/>
    </source>
</evidence>
<dbReference type="GO" id="GO:0015667">
    <property type="term" value="F:site-specific DNA-methyltransferase (cytosine-N4-specific) activity"/>
    <property type="evidence" value="ECO:0007669"/>
    <property type="project" value="UniProtKB-EC"/>
</dbReference>
<name>A0A382CSJ8_9ZZZZ</name>
<dbReference type="GO" id="GO:0032259">
    <property type="term" value="P:methylation"/>
    <property type="evidence" value="ECO:0007669"/>
    <property type="project" value="UniProtKB-KW"/>
</dbReference>
<keyword evidence="4" id="KW-0808">Transferase</keyword>
<evidence type="ECO:0000256" key="5">
    <source>
        <dbReference type="ARBA" id="ARBA00022691"/>
    </source>
</evidence>
<dbReference type="AlphaFoldDB" id="A0A382CSJ8"/>
<dbReference type="GO" id="GO:0003677">
    <property type="term" value="F:DNA binding"/>
    <property type="evidence" value="ECO:0007669"/>
    <property type="project" value="InterPro"/>
</dbReference>
<keyword evidence="3" id="KW-0489">Methyltransferase</keyword>
<protein>
    <recommendedName>
        <fullName evidence="2">site-specific DNA-methyltransferase (cytosine-N(4)-specific)</fullName>
        <ecNumber evidence="2">2.1.1.113</ecNumber>
    </recommendedName>
</protein>
<dbReference type="EC" id="2.1.1.113" evidence="2"/>
<organism evidence="8">
    <name type="scientific">marine metagenome</name>
    <dbReference type="NCBI Taxonomy" id="408172"/>
    <lineage>
        <taxon>unclassified sequences</taxon>
        <taxon>metagenomes</taxon>
        <taxon>ecological metagenomes</taxon>
    </lineage>
</organism>
<evidence type="ECO:0000313" key="8">
    <source>
        <dbReference type="EMBL" id="SVB28802.1"/>
    </source>
</evidence>
<evidence type="ECO:0000256" key="3">
    <source>
        <dbReference type="ARBA" id="ARBA00022603"/>
    </source>
</evidence>
<dbReference type="GO" id="GO:0009307">
    <property type="term" value="P:DNA restriction-modification system"/>
    <property type="evidence" value="ECO:0007669"/>
    <property type="project" value="UniProtKB-KW"/>
</dbReference>
<dbReference type="InterPro" id="IPR017985">
    <property type="entry name" value="MeTrfase_CN4_CS"/>
</dbReference>
<comment type="similarity">
    <text evidence="1">Belongs to the N(4)/N(6)-methyltransferase family. N(4) subfamily.</text>
</comment>
<dbReference type="PROSITE" id="PS00093">
    <property type="entry name" value="N4_MTASE"/>
    <property type="match status" value="1"/>
</dbReference>
<evidence type="ECO:0000256" key="1">
    <source>
        <dbReference type="ARBA" id="ARBA00010203"/>
    </source>
</evidence>
<gene>
    <name evidence="8" type="ORF">METZ01_LOCUS181656</name>
</gene>
<keyword evidence="6" id="KW-0680">Restriction system</keyword>
<dbReference type="InterPro" id="IPR029063">
    <property type="entry name" value="SAM-dependent_MTases_sf"/>
</dbReference>
<sequence length="268" mass="30264">MFLRVSLSECLRLVSYQRNGEFKQYRMDKQERGLFYEPLLPKLKERIERNLAGAIEFSEIVDKGTKAWIKGFNTVLTSGRTHFPGPKPSVDLVVTSPPYGDSGTTVAYAQFSWLSNVWLGLDNRTSSALDSDMMGGRKTPVEPLELYKMLECSPMKEAFEQIVAQDEGRAAEVMQFYYDYYISMKNVASEIKQGGHVCYVVGNRIVKGVQLPTDAFTTWAFEQCGFTHVVTYIRDIPNKRMPSKNSPSNITGKTAPTMTGEFLVVCKK</sequence>